<dbReference type="Gene3D" id="3.40.50.1390">
    <property type="entry name" value="Resolvase, N-terminal catalytic domain"/>
    <property type="match status" value="1"/>
</dbReference>
<evidence type="ECO:0000313" key="3">
    <source>
        <dbReference type="Proteomes" id="UP000622166"/>
    </source>
</evidence>
<comment type="caution">
    <text evidence="2">The sequence shown here is derived from an EMBL/GenBank/DDBJ whole genome shotgun (WGS) entry which is preliminary data.</text>
</comment>
<protein>
    <recommendedName>
        <fullName evidence="1">Resolvase/invertase-type recombinase catalytic domain-containing protein</fullName>
    </recommendedName>
</protein>
<gene>
    <name evidence="2" type="ORF">GCM10010365_15150</name>
</gene>
<sequence>MGRPGFRRLVSEVGLEHVGLVFGIEISRLARNGPEWHQLLELCALAGALLADPDASMTRPSTTTARSSGSSCL</sequence>
<dbReference type="AlphaFoldDB" id="A0A918PC74"/>
<dbReference type="GO" id="GO:0000150">
    <property type="term" value="F:DNA strand exchange activity"/>
    <property type="evidence" value="ECO:0007669"/>
    <property type="project" value="InterPro"/>
</dbReference>
<dbReference type="EMBL" id="BMVW01000002">
    <property type="protein sequence ID" value="GGY97646.1"/>
    <property type="molecule type" value="Genomic_DNA"/>
</dbReference>
<reference evidence="2" key="1">
    <citation type="journal article" date="2014" name="Int. J. Syst. Evol. Microbiol.">
        <title>Complete genome sequence of Corynebacterium casei LMG S-19264T (=DSM 44701T), isolated from a smear-ripened cheese.</title>
        <authorList>
            <consortium name="US DOE Joint Genome Institute (JGI-PGF)"/>
            <person name="Walter F."/>
            <person name="Albersmeier A."/>
            <person name="Kalinowski J."/>
            <person name="Ruckert C."/>
        </authorList>
    </citation>
    <scope>NUCLEOTIDE SEQUENCE</scope>
    <source>
        <strain evidence="2">JCM 4815</strain>
    </source>
</reference>
<evidence type="ECO:0000313" key="2">
    <source>
        <dbReference type="EMBL" id="GGY97646.1"/>
    </source>
</evidence>
<dbReference type="Proteomes" id="UP000622166">
    <property type="component" value="Unassembled WGS sequence"/>
</dbReference>
<dbReference type="Pfam" id="PF00239">
    <property type="entry name" value="Resolvase"/>
    <property type="match status" value="1"/>
</dbReference>
<organism evidence="2 3">
    <name type="scientific">Streptomyces poonensis</name>
    <dbReference type="NCBI Taxonomy" id="68255"/>
    <lineage>
        <taxon>Bacteria</taxon>
        <taxon>Bacillati</taxon>
        <taxon>Actinomycetota</taxon>
        <taxon>Actinomycetes</taxon>
        <taxon>Kitasatosporales</taxon>
        <taxon>Streptomycetaceae</taxon>
        <taxon>Streptomyces</taxon>
    </lineage>
</organism>
<dbReference type="InterPro" id="IPR036162">
    <property type="entry name" value="Resolvase-like_N_sf"/>
</dbReference>
<name>A0A918PC74_9ACTN</name>
<reference evidence="2" key="2">
    <citation type="submission" date="2020-09" db="EMBL/GenBank/DDBJ databases">
        <authorList>
            <person name="Sun Q."/>
            <person name="Ohkuma M."/>
        </authorList>
    </citation>
    <scope>NUCLEOTIDE SEQUENCE</scope>
    <source>
        <strain evidence="2">JCM 4815</strain>
    </source>
</reference>
<keyword evidence="3" id="KW-1185">Reference proteome</keyword>
<feature type="domain" description="Resolvase/invertase-type recombinase catalytic" evidence="1">
    <location>
        <begin position="3"/>
        <end position="55"/>
    </location>
</feature>
<proteinExistence type="predicted"/>
<dbReference type="RefSeq" id="WP_229858399.1">
    <property type="nucleotide sequence ID" value="NZ_BMVW01000002.1"/>
</dbReference>
<evidence type="ECO:0000259" key="1">
    <source>
        <dbReference type="Pfam" id="PF00239"/>
    </source>
</evidence>
<dbReference type="SUPFAM" id="SSF53041">
    <property type="entry name" value="Resolvase-like"/>
    <property type="match status" value="1"/>
</dbReference>
<accession>A0A918PC74</accession>
<dbReference type="InterPro" id="IPR006119">
    <property type="entry name" value="Resolv_N"/>
</dbReference>
<dbReference type="GO" id="GO:0003677">
    <property type="term" value="F:DNA binding"/>
    <property type="evidence" value="ECO:0007669"/>
    <property type="project" value="InterPro"/>
</dbReference>